<dbReference type="AlphaFoldDB" id="W7I2Q3"/>
<name>W7I2Q3_9PEZI</name>
<dbReference type="Proteomes" id="UP000024837">
    <property type="component" value="Unassembled WGS sequence"/>
</dbReference>
<evidence type="ECO:0000313" key="1">
    <source>
        <dbReference type="EMBL" id="EWC46697.1"/>
    </source>
</evidence>
<organism evidence="1 2">
    <name type="scientific">Drechslerella stenobrocha 248</name>
    <dbReference type="NCBI Taxonomy" id="1043628"/>
    <lineage>
        <taxon>Eukaryota</taxon>
        <taxon>Fungi</taxon>
        <taxon>Dikarya</taxon>
        <taxon>Ascomycota</taxon>
        <taxon>Pezizomycotina</taxon>
        <taxon>Orbiliomycetes</taxon>
        <taxon>Orbiliales</taxon>
        <taxon>Orbiliaceae</taxon>
        <taxon>Drechslerella</taxon>
    </lineage>
</organism>
<proteinExistence type="predicted"/>
<protein>
    <submittedName>
        <fullName evidence="1">Uncharacterized protein</fullName>
    </submittedName>
</protein>
<reference evidence="1 2" key="1">
    <citation type="submission" date="2013-05" db="EMBL/GenBank/DDBJ databases">
        <title>Drechslerella stenobrocha genome reveals carnivorous origination and mechanical trapping mechanism of predatory fungi.</title>
        <authorList>
            <person name="Liu X."/>
            <person name="Zhang W."/>
            <person name="Liu K."/>
        </authorList>
    </citation>
    <scope>NUCLEOTIDE SEQUENCE [LARGE SCALE GENOMIC DNA]</scope>
    <source>
        <strain evidence="1 2">248</strain>
    </source>
</reference>
<evidence type="ECO:0000313" key="2">
    <source>
        <dbReference type="Proteomes" id="UP000024837"/>
    </source>
</evidence>
<keyword evidence="2" id="KW-1185">Reference proteome</keyword>
<accession>W7I2Q3</accession>
<dbReference type="OrthoDB" id="3239749at2759"/>
<dbReference type="EMBL" id="KI966416">
    <property type="protein sequence ID" value="EWC46697.1"/>
    <property type="molecule type" value="Genomic_DNA"/>
</dbReference>
<dbReference type="HOGENOM" id="CLU_2671037_0_0_1"/>
<sequence length="75" mass="8140">MVRAGDITSPDSAENPGVGLADELTETYIASGAHATELVGRGWWFQYNPVQDDLTPETIFSDARLTQQIPSTDTN</sequence>
<gene>
    <name evidence="1" type="ORF">DRE_04184</name>
</gene>